<name>A0A154PDV1_DUFNO</name>
<gene>
    <name evidence="1" type="ORF">WN55_01052</name>
</gene>
<accession>A0A154PDV1</accession>
<reference evidence="1 2" key="1">
    <citation type="submission" date="2015-07" db="EMBL/GenBank/DDBJ databases">
        <title>The genome of Dufourea novaeangliae.</title>
        <authorList>
            <person name="Pan H."/>
            <person name="Kapheim K."/>
        </authorList>
    </citation>
    <scope>NUCLEOTIDE SEQUENCE [LARGE SCALE GENOMIC DNA]</scope>
    <source>
        <strain evidence="1">0120121106</strain>
        <tissue evidence="1">Whole body</tissue>
    </source>
</reference>
<dbReference type="Proteomes" id="UP000076502">
    <property type="component" value="Unassembled WGS sequence"/>
</dbReference>
<proteinExistence type="predicted"/>
<sequence length="59" mass="6906">MPCRQWGENDLERNAIEKKKDRKIRATRVYPIERTRSRDDILVSIVFDESTLDGDVGGR</sequence>
<organism evidence="1 2">
    <name type="scientific">Dufourea novaeangliae</name>
    <name type="common">Sweat bee</name>
    <dbReference type="NCBI Taxonomy" id="178035"/>
    <lineage>
        <taxon>Eukaryota</taxon>
        <taxon>Metazoa</taxon>
        <taxon>Ecdysozoa</taxon>
        <taxon>Arthropoda</taxon>
        <taxon>Hexapoda</taxon>
        <taxon>Insecta</taxon>
        <taxon>Pterygota</taxon>
        <taxon>Neoptera</taxon>
        <taxon>Endopterygota</taxon>
        <taxon>Hymenoptera</taxon>
        <taxon>Apocrita</taxon>
        <taxon>Aculeata</taxon>
        <taxon>Apoidea</taxon>
        <taxon>Anthophila</taxon>
        <taxon>Halictidae</taxon>
        <taxon>Rophitinae</taxon>
        <taxon>Dufourea</taxon>
    </lineage>
</organism>
<keyword evidence="2" id="KW-1185">Reference proteome</keyword>
<dbReference type="EMBL" id="KQ434886">
    <property type="protein sequence ID" value="KZC10069.1"/>
    <property type="molecule type" value="Genomic_DNA"/>
</dbReference>
<evidence type="ECO:0000313" key="1">
    <source>
        <dbReference type="EMBL" id="KZC10069.1"/>
    </source>
</evidence>
<evidence type="ECO:0000313" key="2">
    <source>
        <dbReference type="Proteomes" id="UP000076502"/>
    </source>
</evidence>
<protein>
    <submittedName>
        <fullName evidence="1">Uncharacterized protein</fullName>
    </submittedName>
</protein>
<dbReference type="AlphaFoldDB" id="A0A154PDV1"/>